<dbReference type="EMBL" id="JAFEUO010000003">
    <property type="protein sequence ID" value="MBM7083605.1"/>
    <property type="molecule type" value="Genomic_DNA"/>
</dbReference>
<name>A0ABS2JC00_9ACTN</name>
<reference evidence="1 2" key="1">
    <citation type="submission" date="2021-02" db="EMBL/GenBank/DDBJ databases">
        <authorList>
            <person name="Lee D.-H."/>
        </authorList>
    </citation>
    <scope>NUCLEOTIDE SEQUENCE [LARGE SCALE GENOMIC DNA]</scope>
    <source>
        <strain evidence="1 2">MMS20-R2-29</strain>
    </source>
</reference>
<keyword evidence="2" id="KW-1185">Reference proteome</keyword>
<comment type="caution">
    <text evidence="1">The sequence shown here is derived from an EMBL/GenBank/DDBJ whole genome shotgun (WGS) entry which is preliminary data.</text>
</comment>
<accession>A0ABS2JC00</accession>
<sequence>MDISRVRAGLGAAAGTVVSDPPLTTFGYVPDAFEAPCFFPAEVDVDFTGAFGRGLDELMVTCRVLVGTADDRASQQLLDGYLSGAGPASLKQALEADSTLGGACDDLMVLRVQGYRYYEHTGTKYVGAELVVKVIGDGS</sequence>
<dbReference type="Proteomes" id="UP000809587">
    <property type="component" value="Unassembled WGS sequence"/>
</dbReference>
<gene>
    <name evidence="1" type="ORF">JQN84_13875</name>
</gene>
<dbReference type="RefSeq" id="WP_204958745.1">
    <property type="nucleotide sequence ID" value="NZ_JAFEUO010000003.1"/>
</dbReference>
<proteinExistence type="predicted"/>
<organism evidence="1 2">
    <name type="scientific">Micromonospora humidisoli</name>
    <dbReference type="NCBI Taxonomy" id="2807622"/>
    <lineage>
        <taxon>Bacteria</taxon>
        <taxon>Bacillati</taxon>
        <taxon>Actinomycetota</taxon>
        <taxon>Actinomycetes</taxon>
        <taxon>Micromonosporales</taxon>
        <taxon>Micromonosporaceae</taxon>
        <taxon>Micromonospora</taxon>
    </lineage>
</organism>
<evidence type="ECO:0000313" key="1">
    <source>
        <dbReference type="EMBL" id="MBM7083605.1"/>
    </source>
</evidence>
<protein>
    <submittedName>
        <fullName evidence="1">Uncharacterized protein</fullName>
    </submittedName>
</protein>
<evidence type="ECO:0000313" key="2">
    <source>
        <dbReference type="Proteomes" id="UP000809587"/>
    </source>
</evidence>